<dbReference type="GO" id="GO:0032259">
    <property type="term" value="P:methylation"/>
    <property type="evidence" value="ECO:0007669"/>
    <property type="project" value="UniProtKB-KW"/>
</dbReference>
<evidence type="ECO:0000256" key="9">
    <source>
        <dbReference type="SAM" id="MobiDB-lite"/>
    </source>
</evidence>
<dbReference type="PRINTS" id="PR00105">
    <property type="entry name" value="C5METTRFRASE"/>
</dbReference>
<dbReference type="PANTHER" id="PTHR46098">
    <property type="entry name" value="TRNA (CYTOSINE(38)-C(5))-METHYLTRANSFERASE"/>
    <property type="match status" value="1"/>
</dbReference>
<evidence type="ECO:0000256" key="5">
    <source>
        <dbReference type="ARBA" id="ARBA00047422"/>
    </source>
</evidence>
<keyword evidence="2 6" id="KW-0808">Transferase</keyword>
<dbReference type="EMBL" id="JBHRSL010000025">
    <property type="protein sequence ID" value="MFC3053300.1"/>
    <property type="molecule type" value="Genomic_DNA"/>
</dbReference>
<dbReference type="InterPro" id="IPR029063">
    <property type="entry name" value="SAM-dependent_MTases_sf"/>
</dbReference>
<sequence length="402" mass="43884">MHSATAIRPQEDTPSGRAFTEVSGLRRPISCSSLIQRPAAPIRYLSLFSGIGGFEHGIEQAFNTVQDSGNIARDTQTEGELSATGTGAVSNRGTGSDDQLQSDAVVCVGYSEIDKHAVGVYKRHYPSHHNFGDITKVNPSHLPDFDLLVGGFPCQAFSIAGKRKGFADSRGTLFFDIARIIRKKQPRLLLLENVKGLLSHDTGRTFHTILTVLDELGYDCEWQVLNSKDFGVPQNRERVFIVGHLRGTPRPQVFPFTRTAGTGAIEPSCSGGAIGKPANDNKPLPVIRVREATKKGYAEATVGQVINFAYINSHTTRRGRVSSIAKTLDTGMRQHTLTMEGRIRRLTPTECERLQGFPDGWTAGVSDVQRYKMLGNAVTVPVITAIISRMLPLETRQIGEAA</sequence>
<reference evidence="11" key="1">
    <citation type="journal article" date="2019" name="Int. J. Syst. Evol. Microbiol.">
        <title>The Global Catalogue of Microorganisms (GCM) 10K type strain sequencing project: providing services to taxonomists for standard genome sequencing and annotation.</title>
        <authorList>
            <consortium name="The Broad Institute Genomics Platform"/>
            <consortium name="The Broad Institute Genome Sequencing Center for Infectious Disease"/>
            <person name="Wu L."/>
            <person name="Ma J."/>
        </authorList>
    </citation>
    <scope>NUCLEOTIDE SEQUENCE [LARGE SCALE GENOMIC DNA]</scope>
    <source>
        <strain evidence="11">KCTC 62164</strain>
    </source>
</reference>
<dbReference type="NCBIfam" id="TIGR00675">
    <property type="entry name" value="dcm"/>
    <property type="match status" value="1"/>
</dbReference>
<keyword evidence="4" id="KW-0680">Restriction system</keyword>
<comment type="catalytic activity">
    <reaction evidence="5 8">
        <text>a 2'-deoxycytidine in DNA + S-adenosyl-L-methionine = a 5-methyl-2'-deoxycytidine in DNA + S-adenosyl-L-homocysteine + H(+)</text>
        <dbReference type="Rhea" id="RHEA:13681"/>
        <dbReference type="Rhea" id="RHEA-COMP:11369"/>
        <dbReference type="Rhea" id="RHEA-COMP:11370"/>
        <dbReference type="ChEBI" id="CHEBI:15378"/>
        <dbReference type="ChEBI" id="CHEBI:57856"/>
        <dbReference type="ChEBI" id="CHEBI:59789"/>
        <dbReference type="ChEBI" id="CHEBI:85452"/>
        <dbReference type="ChEBI" id="CHEBI:85454"/>
        <dbReference type="EC" id="2.1.1.37"/>
    </reaction>
</comment>
<evidence type="ECO:0000256" key="3">
    <source>
        <dbReference type="ARBA" id="ARBA00022691"/>
    </source>
</evidence>
<comment type="caution">
    <text evidence="10">The sequence shown here is derived from an EMBL/GenBank/DDBJ whole genome shotgun (WGS) entry which is preliminary data.</text>
</comment>
<organism evidence="10 11">
    <name type="scientific">Kordiimonas pumila</name>
    <dbReference type="NCBI Taxonomy" id="2161677"/>
    <lineage>
        <taxon>Bacteria</taxon>
        <taxon>Pseudomonadati</taxon>
        <taxon>Pseudomonadota</taxon>
        <taxon>Alphaproteobacteria</taxon>
        <taxon>Kordiimonadales</taxon>
        <taxon>Kordiimonadaceae</taxon>
        <taxon>Kordiimonas</taxon>
    </lineage>
</organism>
<dbReference type="PROSITE" id="PS51679">
    <property type="entry name" value="SAM_MT_C5"/>
    <property type="match status" value="1"/>
</dbReference>
<name>A0ABV7D8S0_9PROT</name>
<evidence type="ECO:0000256" key="1">
    <source>
        <dbReference type="ARBA" id="ARBA00022603"/>
    </source>
</evidence>
<evidence type="ECO:0000256" key="8">
    <source>
        <dbReference type="RuleBase" id="RU000417"/>
    </source>
</evidence>
<dbReference type="InterPro" id="IPR050750">
    <property type="entry name" value="C5-MTase"/>
</dbReference>
<dbReference type="Proteomes" id="UP001595444">
    <property type="component" value="Unassembled WGS sequence"/>
</dbReference>
<keyword evidence="1 6" id="KW-0489">Methyltransferase</keyword>
<dbReference type="SUPFAM" id="SSF53335">
    <property type="entry name" value="S-adenosyl-L-methionine-dependent methyltransferases"/>
    <property type="match status" value="1"/>
</dbReference>
<dbReference type="InterPro" id="IPR031303">
    <property type="entry name" value="C5_meth_CS"/>
</dbReference>
<comment type="similarity">
    <text evidence="6 7">Belongs to the class I-like SAM-binding methyltransferase superfamily. C5-methyltransferase family.</text>
</comment>
<dbReference type="InterPro" id="IPR001525">
    <property type="entry name" value="C5_MeTfrase"/>
</dbReference>
<dbReference type="Gene3D" id="3.40.50.150">
    <property type="entry name" value="Vaccinia Virus protein VP39"/>
    <property type="match status" value="1"/>
</dbReference>
<dbReference type="EC" id="2.1.1.37" evidence="8"/>
<feature type="compositionally biased region" description="Polar residues" evidence="9">
    <location>
        <begin position="83"/>
        <end position="97"/>
    </location>
</feature>
<keyword evidence="3 6" id="KW-0949">S-adenosyl-L-methionine</keyword>
<keyword evidence="11" id="KW-1185">Reference proteome</keyword>
<evidence type="ECO:0000313" key="11">
    <source>
        <dbReference type="Proteomes" id="UP001595444"/>
    </source>
</evidence>
<proteinExistence type="inferred from homology"/>
<dbReference type="Gene3D" id="3.90.120.10">
    <property type="entry name" value="DNA Methylase, subunit A, domain 2"/>
    <property type="match status" value="1"/>
</dbReference>
<evidence type="ECO:0000256" key="4">
    <source>
        <dbReference type="ARBA" id="ARBA00022747"/>
    </source>
</evidence>
<evidence type="ECO:0000256" key="6">
    <source>
        <dbReference type="PROSITE-ProRule" id="PRU01016"/>
    </source>
</evidence>
<dbReference type="GO" id="GO:0003886">
    <property type="term" value="F:DNA (cytosine-5-)-methyltransferase activity"/>
    <property type="evidence" value="ECO:0007669"/>
    <property type="project" value="UniProtKB-EC"/>
</dbReference>
<evidence type="ECO:0000313" key="10">
    <source>
        <dbReference type="EMBL" id="MFC3053300.1"/>
    </source>
</evidence>
<protein>
    <recommendedName>
        <fullName evidence="8">Cytosine-specific methyltransferase</fullName>
        <ecNumber evidence="8">2.1.1.37</ecNumber>
    </recommendedName>
</protein>
<dbReference type="InterPro" id="IPR018117">
    <property type="entry name" value="C5_DNA_meth_AS"/>
</dbReference>
<accession>A0ABV7D8S0</accession>
<feature type="active site" evidence="6">
    <location>
        <position position="154"/>
    </location>
</feature>
<feature type="region of interest" description="Disordered" evidence="9">
    <location>
        <begin position="77"/>
        <end position="97"/>
    </location>
</feature>
<evidence type="ECO:0000256" key="2">
    <source>
        <dbReference type="ARBA" id="ARBA00022679"/>
    </source>
</evidence>
<dbReference type="Pfam" id="PF00145">
    <property type="entry name" value="DNA_methylase"/>
    <property type="match status" value="1"/>
</dbReference>
<dbReference type="RefSeq" id="WP_194211511.1">
    <property type="nucleotide sequence ID" value="NZ_CP061205.1"/>
</dbReference>
<dbReference type="CDD" id="cd00315">
    <property type="entry name" value="Cyt_C5_DNA_methylase"/>
    <property type="match status" value="1"/>
</dbReference>
<dbReference type="PROSITE" id="PS00094">
    <property type="entry name" value="C5_MTASE_1"/>
    <property type="match status" value="1"/>
</dbReference>
<dbReference type="PANTHER" id="PTHR46098:SF1">
    <property type="entry name" value="TRNA (CYTOSINE(38)-C(5))-METHYLTRANSFERASE"/>
    <property type="match status" value="1"/>
</dbReference>
<evidence type="ECO:0000256" key="7">
    <source>
        <dbReference type="RuleBase" id="RU000416"/>
    </source>
</evidence>
<gene>
    <name evidence="10" type="primary">dcm</name>
    <name evidence="10" type="ORF">ACFOKA_15465</name>
</gene>
<dbReference type="PROSITE" id="PS00095">
    <property type="entry name" value="C5_MTASE_2"/>
    <property type="match status" value="1"/>
</dbReference>